<dbReference type="PANTHER" id="PTHR11706:SF33">
    <property type="entry name" value="NATURAL RESISTANCE-ASSOCIATED MACROPHAGE PROTEIN 2"/>
    <property type="match status" value="1"/>
</dbReference>
<name>A0ABV4XRS4_9CYAN</name>
<gene>
    <name evidence="7" type="ORF">ACE1CI_16030</name>
</gene>
<comment type="caution">
    <text evidence="7">The sequence shown here is derived from an EMBL/GenBank/DDBJ whole genome shotgun (WGS) entry which is preliminary data.</text>
</comment>
<feature type="transmembrane region" description="Helical" evidence="6">
    <location>
        <begin position="377"/>
        <end position="399"/>
    </location>
</feature>
<protein>
    <submittedName>
        <fullName evidence="7">NRAMP family divalent metal transporter</fullName>
    </submittedName>
</protein>
<feature type="transmembrane region" description="Helical" evidence="6">
    <location>
        <begin position="222"/>
        <end position="247"/>
    </location>
</feature>
<evidence type="ECO:0000313" key="7">
    <source>
        <dbReference type="EMBL" id="MFB2894418.1"/>
    </source>
</evidence>
<feature type="transmembrane region" description="Helical" evidence="6">
    <location>
        <begin position="110"/>
        <end position="131"/>
    </location>
</feature>
<dbReference type="PANTHER" id="PTHR11706">
    <property type="entry name" value="SOLUTE CARRIER PROTEIN FAMILY 11 MEMBER"/>
    <property type="match status" value="1"/>
</dbReference>
<keyword evidence="2" id="KW-0813">Transport</keyword>
<feature type="transmembrane region" description="Helical" evidence="6">
    <location>
        <begin position="267"/>
        <end position="288"/>
    </location>
</feature>
<feature type="transmembrane region" description="Helical" evidence="6">
    <location>
        <begin position="180"/>
        <end position="201"/>
    </location>
</feature>
<dbReference type="Pfam" id="PF01566">
    <property type="entry name" value="Nramp"/>
    <property type="match status" value="1"/>
</dbReference>
<dbReference type="Proteomes" id="UP001576784">
    <property type="component" value="Unassembled WGS sequence"/>
</dbReference>
<dbReference type="EMBL" id="JBHFNR010000110">
    <property type="protein sequence ID" value="MFB2894418.1"/>
    <property type="molecule type" value="Genomic_DNA"/>
</dbReference>
<feature type="transmembrane region" description="Helical" evidence="6">
    <location>
        <begin position="77"/>
        <end position="98"/>
    </location>
</feature>
<keyword evidence="4 6" id="KW-1133">Transmembrane helix</keyword>
<feature type="transmembrane region" description="Helical" evidence="6">
    <location>
        <begin position="343"/>
        <end position="365"/>
    </location>
</feature>
<evidence type="ECO:0000313" key="8">
    <source>
        <dbReference type="Proteomes" id="UP001576784"/>
    </source>
</evidence>
<evidence type="ECO:0000256" key="2">
    <source>
        <dbReference type="ARBA" id="ARBA00022448"/>
    </source>
</evidence>
<keyword evidence="5 6" id="KW-0472">Membrane</keyword>
<organism evidence="7 8">
    <name type="scientific">Floridaenema flaviceps BLCC-F50</name>
    <dbReference type="NCBI Taxonomy" id="3153642"/>
    <lineage>
        <taxon>Bacteria</taxon>
        <taxon>Bacillati</taxon>
        <taxon>Cyanobacteriota</taxon>
        <taxon>Cyanophyceae</taxon>
        <taxon>Oscillatoriophycideae</taxon>
        <taxon>Aerosakkonematales</taxon>
        <taxon>Aerosakkonemataceae</taxon>
        <taxon>Floridanema</taxon>
        <taxon>Floridanema flaviceps</taxon>
    </lineage>
</organism>
<evidence type="ECO:0000256" key="5">
    <source>
        <dbReference type="ARBA" id="ARBA00023136"/>
    </source>
</evidence>
<evidence type="ECO:0000256" key="1">
    <source>
        <dbReference type="ARBA" id="ARBA00004141"/>
    </source>
</evidence>
<feature type="transmembrane region" description="Helical" evidence="6">
    <location>
        <begin position="143"/>
        <end position="160"/>
    </location>
</feature>
<keyword evidence="3 6" id="KW-0812">Transmembrane</keyword>
<feature type="transmembrane region" description="Helical" evidence="6">
    <location>
        <begin position="39"/>
        <end position="57"/>
    </location>
</feature>
<keyword evidence="8" id="KW-1185">Reference proteome</keyword>
<dbReference type="RefSeq" id="WP_413264064.1">
    <property type="nucleotide sequence ID" value="NZ_JBHFNR010000110.1"/>
</dbReference>
<evidence type="ECO:0000256" key="6">
    <source>
        <dbReference type="SAM" id="Phobius"/>
    </source>
</evidence>
<proteinExistence type="predicted"/>
<accession>A0ABV4XRS4</accession>
<evidence type="ECO:0000256" key="3">
    <source>
        <dbReference type="ARBA" id="ARBA00022692"/>
    </source>
</evidence>
<sequence>MKIQKVLQVALGILTSIGGFLDVGAIATAAEAGSSFRFQLIWAIVLGTICVIALVEMSGRLAAVSKHTLVDAVRERLGFRFLLIPLVAEIIVDFLVLAAEIGGVCIALQLVTGISFQWWALPVTLAIWLLLWKGNFEIIENGVSSLGLITLVFVFATIKLHPNLTELGSGLLPTLPKQDIAHYLFIAVSILGAIISPYLFYFYSSGAVESEWNEEDIGINRVISAVGMAFGSIVSLGVLVVAALVLNPKGIQVDSYEQAALVLTQPFGYWGFILFAASLGIACFGAALEISLDTAYIVAQTFGWNWGENLNPKQASRFSMVYSVFVFLASLLMVVGIDPLQLTLFSMALTAVILPLVVLPFLILLNDESYVGSHRNGWFNNSIVVFIIGLTFVLAISAIPLEIWGG</sequence>
<dbReference type="InterPro" id="IPR001046">
    <property type="entry name" value="NRAMP_fam"/>
</dbReference>
<feature type="transmembrane region" description="Helical" evidence="6">
    <location>
        <begin position="320"/>
        <end position="337"/>
    </location>
</feature>
<reference evidence="7 8" key="1">
    <citation type="submission" date="2024-09" db="EMBL/GenBank/DDBJ databases">
        <title>Floridaenema gen nov. (Aerosakkonemataceae, Aerosakkonematales ord. nov., Cyanobacteria) from benthic tropical and subtropical fresh waters, with the description of four new species.</title>
        <authorList>
            <person name="Moretto J.A."/>
            <person name="Berthold D.E."/>
            <person name="Lefler F.W."/>
            <person name="Huang I.-S."/>
            <person name="Laughinghouse H. IV."/>
        </authorList>
    </citation>
    <scope>NUCLEOTIDE SEQUENCE [LARGE SCALE GENOMIC DNA]</scope>
    <source>
        <strain evidence="7 8">BLCC-F50</strain>
    </source>
</reference>
<comment type="subcellular location">
    <subcellularLocation>
        <location evidence="1">Membrane</location>
        <topology evidence="1">Multi-pass membrane protein</topology>
    </subcellularLocation>
</comment>
<evidence type="ECO:0000256" key="4">
    <source>
        <dbReference type="ARBA" id="ARBA00022989"/>
    </source>
</evidence>